<keyword evidence="2" id="KW-1185">Reference proteome</keyword>
<evidence type="ECO:0000313" key="2">
    <source>
        <dbReference type="Proteomes" id="UP000007383"/>
    </source>
</evidence>
<dbReference type="STRING" id="889378.Spiaf_2014"/>
<dbReference type="AlphaFoldDB" id="H9UKM1"/>
<dbReference type="RefSeq" id="WP_014456047.1">
    <property type="nucleotide sequence ID" value="NC_017098.1"/>
</dbReference>
<gene>
    <name evidence="1" type="ordered locus">Spiaf_2014</name>
</gene>
<sequence length="944" mass="104592">MFYALFDIRSYRQLEKVAPELLQELIAGIQAEMTGVGTLAATPAPGNFLYSFSSRRSADIERMAAAVFAAHQRLSAAEAELMGFAVLLDIDQTPDVTTVYRAFRNRLLETMKSECLLVGAAGQHSLEHIFVLEPVSSQVAAVIQTTGKSECAAGYPEFSTDPVLLDSLASSLASFFSPAYQPRVIWIPTPRPIEQLNTIRQAAADLLRSSYPDCCCIVRLSDASPFAELLELSPQNPAPTALLDNREPGITPLHVGHAQRFPNCFAEIPRNSALLATLRRLELYLQNAEYCGQPLITALIADPQGRSCGLLEAIVRLLLHHGSGIPVIVGGNHEDMEILKHDWMVSAFPPETIPRTPLPLRYWNATFPGGLAELVSGFDTKTHIALHAIQLVNGSISYSMMQDLLNKLEIPPVVFPEICRTLAGSGLILSETILEPTIPDLSDIHPHPLSPDQRRDISTATAWFLQAAVADGQLAITPQLLAAARNMGDPAMVLDWFIRLSRQLLWSRRLQTARELLCGTNPLMGVAFSREASRRIRSILWVYRVQLALLREDMPEVQRLLDTGAGNLDEKEMPAADRGRILLERARVLQAHSSWDATLKYAKGAILAFQDAHDRWGMAEANTLIAEARLVQGSLPEAIDYLQIALELGSGLPPSLLQLHTVCLQAAALFLHGNYSRSELLATRVAGDAVRSNWHNHELWMLFLLARIRFELGDYPAARSRFEQGRAAARAMEHGSALQMFTLWSARCLSYLTHPQHAAALFQHYEQTPECLLFYGEALLLDGRCRQAREILQQADYEWEASRRTLDLQLPDFSNGFSLAEDIGIGRDNQKPTAAVLLTRVYSAAALLGCGKAEDAVDTLRGLVRSHTITPYDPHAAIYALLYAQALQRETDPIEDPNAVIGRAAKQLQERSTRMDNPKHKIGFLRHNRWSRELLQAAQASKMV</sequence>
<accession>H9UKM1</accession>
<dbReference type="HOGENOM" id="CLU_311198_0_0_12"/>
<protein>
    <recommendedName>
        <fullName evidence="3">MalT-like TPR region domain-containing protein</fullName>
    </recommendedName>
</protein>
<dbReference type="EMBL" id="CP003282">
    <property type="protein sequence ID" value="AFG38064.1"/>
    <property type="molecule type" value="Genomic_DNA"/>
</dbReference>
<name>H9UKM1_SPIAZ</name>
<reference evidence="2" key="1">
    <citation type="journal article" date="2013" name="Stand. Genomic Sci.">
        <title>Complete genome sequence of the halophilic bacterium Spirochaeta africana type strain (Z-7692(T)) from the alkaline Lake Magadi in the East African Rift.</title>
        <authorList>
            <person name="Liolos K."/>
            <person name="Abt B."/>
            <person name="Scheuner C."/>
            <person name="Teshima H."/>
            <person name="Held B."/>
            <person name="Lapidus A."/>
            <person name="Nolan M."/>
            <person name="Lucas S."/>
            <person name="Deshpande S."/>
            <person name="Cheng J.F."/>
            <person name="Tapia R."/>
            <person name="Goodwin L.A."/>
            <person name="Pitluck S."/>
            <person name="Pagani I."/>
            <person name="Ivanova N."/>
            <person name="Mavromatis K."/>
            <person name="Mikhailova N."/>
            <person name="Huntemann M."/>
            <person name="Pati A."/>
            <person name="Chen A."/>
            <person name="Palaniappan K."/>
            <person name="Land M."/>
            <person name="Rohde M."/>
            <person name="Tindall B.J."/>
            <person name="Detter J.C."/>
            <person name="Goker M."/>
            <person name="Bristow J."/>
            <person name="Eisen J.A."/>
            <person name="Markowitz V."/>
            <person name="Hugenholtz P."/>
            <person name="Woyke T."/>
            <person name="Klenk H.P."/>
            <person name="Kyrpides N.C."/>
        </authorList>
    </citation>
    <scope>NUCLEOTIDE SEQUENCE</scope>
    <source>
        <strain evidence="2">ATCC 700263 / DSM 8902 / Z-7692</strain>
    </source>
</reference>
<dbReference type="KEGG" id="sfc:Spiaf_2014"/>
<proteinExistence type="predicted"/>
<dbReference type="PATRIC" id="fig|889378.3.peg.2000"/>
<dbReference type="Gene3D" id="1.25.40.10">
    <property type="entry name" value="Tetratricopeptide repeat domain"/>
    <property type="match status" value="1"/>
</dbReference>
<dbReference type="Proteomes" id="UP000007383">
    <property type="component" value="Chromosome"/>
</dbReference>
<organism evidence="1 2">
    <name type="scientific">Spirochaeta africana (strain ATCC 700263 / DSM 8902 / Z-7692)</name>
    <dbReference type="NCBI Taxonomy" id="889378"/>
    <lineage>
        <taxon>Bacteria</taxon>
        <taxon>Pseudomonadati</taxon>
        <taxon>Spirochaetota</taxon>
        <taxon>Spirochaetia</taxon>
        <taxon>Spirochaetales</taxon>
        <taxon>Spirochaetaceae</taxon>
        <taxon>Spirochaeta</taxon>
    </lineage>
</organism>
<evidence type="ECO:0000313" key="1">
    <source>
        <dbReference type="EMBL" id="AFG38064.1"/>
    </source>
</evidence>
<dbReference type="eggNOG" id="COG0457">
    <property type="taxonomic scope" value="Bacteria"/>
</dbReference>
<evidence type="ECO:0008006" key="3">
    <source>
        <dbReference type="Google" id="ProtNLM"/>
    </source>
</evidence>
<dbReference type="InterPro" id="IPR011990">
    <property type="entry name" value="TPR-like_helical_dom_sf"/>
</dbReference>
<dbReference type="OrthoDB" id="366031at2"/>
<dbReference type="SUPFAM" id="SSF48452">
    <property type="entry name" value="TPR-like"/>
    <property type="match status" value="1"/>
</dbReference>